<dbReference type="Pfam" id="PF01575">
    <property type="entry name" value="MaoC_dehydratas"/>
    <property type="match status" value="1"/>
</dbReference>
<evidence type="ECO:0000259" key="2">
    <source>
        <dbReference type="Pfam" id="PF01575"/>
    </source>
</evidence>
<protein>
    <submittedName>
        <fullName evidence="3">Enoyl-CoA hydratase</fullName>
    </submittedName>
</protein>
<dbReference type="OrthoDB" id="9801735at2"/>
<dbReference type="Gene3D" id="3.10.129.10">
    <property type="entry name" value="Hotdog Thioesterase"/>
    <property type="match status" value="1"/>
</dbReference>
<feature type="domain" description="MaoC-like" evidence="2">
    <location>
        <begin position="15"/>
        <end position="128"/>
    </location>
</feature>
<evidence type="ECO:0000313" key="4">
    <source>
        <dbReference type="Proteomes" id="UP000235598"/>
    </source>
</evidence>
<dbReference type="PANTHER" id="PTHR42993">
    <property type="entry name" value="MAOC-LIKE DEHYDRATASE DOMAIN-CONTAINING PROTEIN"/>
    <property type="match status" value="1"/>
</dbReference>
<dbReference type="CDD" id="cd03450">
    <property type="entry name" value="NodN"/>
    <property type="match status" value="1"/>
</dbReference>
<dbReference type="AlphaFoldDB" id="A0A2N6VLC9"/>
<gene>
    <name evidence="3" type="ORF">CJ199_07555</name>
</gene>
<dbReference type="InterPro" id="IPR029069">
    <property type="entry name" value="HotDog_dom_sf"/>
</dbReference>
<dbReference type="EMBL" id="PNHK01000003">
    <property type="protein sequence ID" value="PMD04950.1"/>
    <property type="molecule type" value="Genomic_DNA"/>
</dbReference>
<dbReference type="PANTHER" id="PTHR42993:SF1">
    <property type="entry name" value="MAOC-LIKE DEHYDRATASE DOMAIN-CONTAINING PROTEIN"/>
    <property type="match status" value="1"/>
</dbReference>
<accession>A0A2N6VLC9</accession>
<organism evidence="3 4">
    <name type="scientific">Brevibacterium paucivorans</name>
    <dbReference type="NCBI Taxonomy" id="170994"/>
    <lineage>
        <taxon>Bacteria</taxon>
        <taxon>Bacillati</taxon>
        <taxon>Actinomycetota</taxon>
        <taxon>Actinomycetes</taxon>
        <taxon>Micrococcales</taxon>
        <taxon>Brevibacteriaceae</taxon>
        <taxon>Brevibacterium</taxon>
    </lineage>
</organism>
<dbReference type="InterPro" id="IPR039375">
    <property type="entry name" value="NodN-like"/>
</dbReference>
<dbReference type="Proteomes" id="UP000235598">
    <property type="component" value="Unassembled WGS sequence"/>
</dbReference>
<reference evidence="3 4" key="1">
    <citation type="submission" date="2017-09" db="EMBL/GenBank/DDBJ databases">
        <title>Bacterial strain isolated from the female urinary microbiota.</title>
        <authorList>
            <person name="Thomas-White K."/>
            <person name="Kumar N."/>
            <person name="Forster S."/>
            <person name="Putonti C."/>
            <person name="Lawley T."/>
            <person name="Wolfe A.J."/>
        </authorList>
    </citation>
    <scope>NUCLEOTIDE SEQUENCE [LARGE SCALE GENOMIC DNA]</scope>
    <source>
        <strain evidence="3 4">UMB1301</strain>
    </source>
</reference>
<evidence type="ECO:0000256" key="1">
    <source>
        <dbReference type="ARBA" id="ARBA00005254"/>
    </source>
</evidence>
<comment type="similarity">
    <text evidence="1">Belongs to the enoyl-CoA hydratase/isomerase family.</text>
</comment>
<evidence type="ECO:0000313" key="3">
    <source>
        <dbReference type="EMBL" id="PMD04950.1"/>
    </source>
</evidence>
<sequence>MSEPRVINGVEELESLVGQQVGTGEWFEITQDRVSQFADATDDHQWIHIDEERAKEGPFGSTIAHGYLTLSLIAGLSPKIFTITGMKMMINYGLNKVRFPQPVPVGSRVRDVVELAEVNRKSSGVQVVMNHTVEIEGSDKPACIAQTVTLMVEA</sequence>
<name>A0A2N6VLC9_9MICO</name>
<dbReference type="RefSeq" id="WP_102238892.1">
    <property type="nucleotide sequence ID" value="NZ_PNHK01000003.1"/>
</dbReference>
<dbReference type="SUPFAM" id="SSF54637">
    <property type="entry name" value="Thioesterase/thiol ester dehydrase-isomerase"/>
    <property type="match status" value="1"/>
</dbReference>
<comment type="caution">
    <text evidence="3">The sequence shown here is derived from an EMBL/GenBank/DDBJ whole genome shotgun (WGS) entry which is preliminary data.</text>
</comment>
<proteinExistence type="inferred from homology"/>
<dbReference type="InterPro" id="IPR002539">
    <property type="entry name" value="MaoC-like_dom"/>
</dbReference>